<comment type="caution">
    <text evidence="7">The sequence shown here is derived from an EMBL/GenBank/DDBJ whole genome shotgun (WGS) entry which is preliminary data.</text>
</comment>
<proteinExistence type="inferred from homology"/>
<feature type="domain" description="D-isomer specific 2-hydroxyacid dehydrogenase NAD-binding" evidence="6">
    <location>
        <begin position="115"/>
        <end position="289"/>
    </location>
</feature>
<keyword evidence="3" id="KW-0520">NAD</keyword>
<evidence type="ECO:0000256" key="4">
    <source>
        <dbReference type="RuleBase" id="RU003719"/>
    </source>
</evidence>
<dbReference type="GO" id="GO:0016616">
    <property type="term" value="F:oxidoreductase activity, acting on the CH-OH group of donors, NAD or NADP as acceptor"/>
    <property type="evidence" value="ECO:0007669"/>
    <property type="project" value="InterPro"/>
</dbReference>
<accession>A0A849P306</accession>
<dbReference type="PANTHER" id="PTHR42789">
    <property type="entry name" value="D-ISOMER SPECIFIC 2-HYDROXYACID DEHYDROGENASE FAMILY PROTEIN (AFU_ORTHOLOGUE AFUA_6G10090)"/>
    <property type="match status" value="1"/>
</dbReference>
<dbReference type="SUPFAM" id="SSF52283">
    <property type="entry name" value="Formate/glycerate dehydrogenase catalytic domain-like"/>
    <property type="match status" value="1"/>
</dbReference>
<protein>
    <submittedName>
        <fullName evidence="7">D-2-hydroxyacid dehydrogenase family protein</fullName>
    </submittedName>
</protein>
<dbReference type="Gene3D" id="3.40.50.720">
    <property type="entry name" value="NAD(P)-binding Rossmann-like Domain"/>
    <property type="match status" value="2"/>
</dbReference>
<dbReference type="RefSeq" id="WP_171680729.1">
    <property type="nucleotide sequence ID" value="NZ_JABGBN010000006.1"/>
</dbReference>
<dbReference type="GO" id="GO:0051287">
    <property type="term" value="F:NAD binding"/>
    <property type="evidence" value="ECO:0007669"/>
    <property type="project" value="InterPro"/>
</dbReference>
<organism evidence="7 8">
    <name type="scientific">Pelistega suis</name>
    <dbReference type="NCBI Taxonomy" id="1631957"/>
    <lineage>
        <taxon>Bacteria</taxon>
        <taxon>Pseudomonadati</taxon>
        <taxon>Pseudomonadota</taxon>
        <taxon>Betaproteobacteria</taxon>
        <taxon>Burkholderiales</taxon>
        <taxon>Alcaligenaceae</taxon>
        <taxon>Pelistega</taxon>
    </lineage>
</organism>
<evidence type="ECO:0000256" key="2">
    <source>
        <dbReference type="ARBA" id="ARBA00023002"/>
    </source>
</evidence>
<dbReference type="AlphaFoldDB" id="A0A849P306"/>
<keyword evidence="8" id="KW-1185">Reference proteome</keyword>
<dbReference type="InterPro" id="IPR050857">
    <property type="entry name" value="D-2-hydroxyacid_DH"/>
</dbReference>
<feature type="domain" description="D-isomer specific 2-hydroxyacid dehydrogenase catalytic" evidence="5">
    <location>
        <begin position="26"/>
        <end position="310"/>
    </location>
</feature>
<gene>
    <name evidence="7" type="ORF">HKX39_07620</name>
</gene>
<sequence>MIKVTVLDDWESLFHQSLLGNHALAAFDITVYKESLRGNDLLNALKDTEILVLFRERTPIDKTVLTACTSLKRIICTGAQTRNLDSDAARELNIEVSYAKGGNSKESTCEITWLLLIAAFKRLSKLALHPEHRRWRVDDIAIPRKLKGKTLGLIGLGHIGQKVATVAQAFGMRVMAWSPHLTVERAAPYSVQCVDKQELLSSADVISLHMVLSESTKHLLSEEDFAVMKPAVCIVNTSRAELVEQSRLLAFLKENPQAIYVTDVFEQEPLSATHPFYDIDNVVMTGHWGFICDEVYEGFAREVTEQLLAYQH</sequence>
<reference evidence="7 8" key="1">
    <citation type="submission" date="2020-05" db="EMBL/GenBank/DDBJ databases">
        <authorList>
            <person name="Niu N."/>
        </authorList>
    </citation>
    <scope>NUCLEOTIDE SEQUENCE [LARGE SCALE GENOMIC DNA]</scope>
    <source>
        <strain evidence="7 8">3340-03</strain>
    </source>
</reference>
<dbReference type="InterPro" id="IPR036291">
    <property type="entry name" value="NAD(P)-bd_dom_sf"/>
</dbReference>
<dbReference type="InterPro" id="IPR006140">
    <property type="entry name" value="D-isomer_DH_NAD-bd"/>
</dbReference>
<dbReference type="Pfam" id="PF00389">
    <property type="entry name" value="2-Hacid_dh"/>
    <property type="match status" value="1"/>
</dbReference>
<evidence type="ECO:0000256" key="1">
    <source>
        <dbReference type="ARBA" id="ARBA00005854"/>
    </source>
</evidence>
<dbReference type="Pfam" id="PF02826">
    <property type="entry name" value="2-Hacid_dh_C"/>
    <property type="match status" value="1"/>
</dbReference>
<dbReference type="SUPFAM" id="SSF51735">
    <property type="entry name" value="NAD(P)-binding Rossmann-fold domains"/>
    <property type="match status" value="1"/>
</dbReference>
<evidence type="ECO:0000259" key="6">
    <source>
        <dbReference type="Pfam" id="PF02826"/>
    </source>
</evidence>
<dbReference type="Proteomes" id="UP000537862">
    <property type="component" value="Unassembled WGS sequence"/>
</dbReference>
<dbReference type="EMBL" id="JABGBN010000006">
    <property type="protein sequence ID" value="NOL52029.1"/>
    <property type="molecule type" value="Genomic_DNA"/>
</dbReference>
<evidence type="ECO:0000313" key="8">
    <source>
        <dbReference type="Proteomes" id="UP000537862"/>
    </source>
</evidence>
<evidence type="ECO:0000313" key="7">
    <source>
        <dbReference type="EMBL" id="NOL52029.1"/>
    </source>
</evidence>
<dbReference type="InterPro" id="IPR006139">
    <property type="entry name" value="D-isomer_2_OHA_DH_cat_dom"/>
</dbReference>
<keyword evidence="2 4" id="KW-0560">Oxidoreductase</keyword>
<name>A0A849P306_9BURK</name>
<evidence type="ECO:0000259" key="5">
    <source>
        <dbReference type="Pfam" id="PF00389"/>
    </source>
</evidence>
<evidence type="ECO:0000256" key="3">
    <source>
        <dbReference type="ARBA" id="ARBA00023027"/>
    </source>
</evidence>
<dbReference type="PANTHER" id="PTHR42789:SF1">
    <property type="entry name" value="D-ISOMER SPECIFIC 2-HYDROXYACID DEHYDROGENASE FAMILY PROTEIN (AFU_ORTHOLOGUE AFUA_6G10090)"/>
    <property type="match status" value="1"/>
</dbReference>
<comment type="similarity">
    <text evidence="1 4">Belongs to the D-isomer specific 2-hydroxyacid dehydrogenase family.</text>
</comment>